<dbReference type="PRINTS" id="PR00035">
    <property type="entry name" value="HTHGNTR"/>
</dbReference>
<dbReference type="Gene3D" id="3.40.1410.10">
    <property type="entry name" value="Chorismate lyase-like"/>
    <property type="match status" value="1"/>
</dbReference>
<gene>
    <name evidence="5" type="primary">yvoA_2</name>
    <name evidence="5" type="ORF">TRIHO_36020</name>
</gene>
<dbReference type="PATRIC" id="fig|1768241.3.peg.3759"/>
<dbReference type="PANTHER" id="PTHR44846:SF1">
    <property type="entry name" value="MANNOSYL-D-GLYCERATE TRANSPORT_METABOLISM SYSTEM REPRESSOR MNGR-RELATED"/>
    <property type="match status" value="1"/>
</dbReference>
<keyword evidence="3" id="KW-0804">Transcription</keyword>
<dbReference type="SMART" id="SM00345">
    <property type="entry name" value="HTH_GNTR"/>
    <property type="match status" value="1"/>
</dbReference>
<dbReference type="InterPro" id="IPR028978">
    <property type="entry name" value="Chorismate_lyase_/UTRA_dom_sf"/>
</dbReference>
<name>A0A132BSR6_9RHOB</name>
<evidence type="ECO:0000256" key="2">
    <source>
        <dbReference type="ARBA" id="ARBA00023125"/>
    </source>
</evidence>
<dbReference type="CDD" id="cd07377">
    <property type="entry name" value="WHTH_GntR"/>
    <property type="match status" value="1"/>
</dbReference>
<reference evidence="5 6" key="1">
    <citation type="submission" date="2015-12" db="EMBL/GenBank/DDBJ databases">
        <title>Genome sequence of the marine Rhodobacteraceae strain O3.65, Candidatus Tritonibacter horizontis.</title>
        <authorList>
            <person name="Poehlein A."/>
            <person name="Giebel H.A."/>
            <person name="Voget S."/>
            <person name="Brinkhoff T."/>
        </authorList>
    </citation>
    <scope>NUCLEOTIDE SEQUENCE [LARGE SCALE GENOMIC DNA]</scope>
    <source>
        <strain evidence="5 6">O3.65</strain>
    </source>
</reference>
<dbReference type="GO" id="GO:0003677">
    <property type="term" value="F:DNA binding"/>
    <property type="evidence" value="ECO:0007669"/>
    <property type="project" value="UniProtKB-KW"/>
</dbReference>
<dbReference type="AlphaFoldDB" id="A0A132BSR6"/>
<dbReference type="Pfam" id="PF00392">
    <property type="entry name" value="GntR"/>
    <property type="match status" value="1"/>
</dbReference>
<evidence type="ECO:0000256" key="1">
    <source>
        <dbReference type="ARBA" id="ARBA00023015"/>
    </source>
</evidence>
<dbReference type="SMART" id="SM00866">
    <property type="entry name" value="UTRA"/>
    <property type="match status" value="1"/>
</dbReference>
<keyword evidence="1" id="KW-0805">Transcription regulation</keyword>
<dbReference type="EMBL" id="LPUY01000095">
    <property type="protein sequence ID" value="KUP91439.1"/>
    <property type="molecule type" value="Genomic_DNA"/>
</dbReference>
<evidence type="ECO:0000313" key="5">
    <source>
        <dbReference type="EMBL" id="KUP91439.1"/>
    </source>
</evidence>
<organism evidence="5 6">
    <name type="scientific">Tritonibacter horizontis</name>
    <dbReference type="NCBI Taxonomy" id="1768241"/>
    <lineage>
        <taxon>Bacteria</taxon>
        <taxon>Pseudomonadati</taxon>
        <taxon>Pseudomonadota</taxon>
        <taxon>Alphaproteobacteria</taxon>
        <taxon>Rhodobacterales</taxon>
        <taxon>Paracoccaceae</taxon>
        <taxon>Tritonibacter</taxon>
    </lineage>
</organism>
<feature type="domain" description="HTH gntR-type" evidence="4">
    <location>
        <begin position="18"/>
        <end position="86"/>
    </location>
</feature>
<keyword evidence="2" id="KW-0238">DNA-binding</keyword>
<dbReference type="SUPFAM" id="SSF46785">
    <property type="entry name" value="Winged helix' DNA-binding domain"/>
    <property type="match status" value="1"/>
</dbReference>
<evidence type="ECO:0000256" key="3">
    <source>
        <dbReference type="ARBA" id="ARBA00023163"/>
    </source>
</evidence>
<accession>A0A132BSR6</accession>
<sequence>MSITEFLQPDGWFDQGAGPRYVQLRRRLEEAISSGVLPPNSSLPPEREIADITDLSRVTVRKAMQELVQQGTIEQRQGSGSFVRENPARVEQSLSQLTSFTEDMQRRGLDTTSKWLERGIFLPTDEEIGVLHLEPDASVARIYRLREAGAQPMALERAALPLTILPNPLEVTTSLYATLDRLGHRPVRAIQKISAINLEPTEARLLNVAEGTAGLRIQRLSYLEDGRVAELTRSIYRGDAYDFVAELRLSN</sequence>
<protein>
    <submittedName>
        <fullName evidence="5">HTH-type transcriptional repressor YvoA</fullName>
    </submittedName>
</protein>
<evidence type="ECO:0000313" key="6">
    <source>
        <dbReference type="Proteomes" id="UP000068382"/>
    </source>
</evidence>
<dbReference type="InterPro" id="IPR000524">
    <property type="entry name" value="Tscrpt_reg_HTH_GntR"/>
</dbReference>
<comment type="caution">
    <text evidence="5">The sequence shown here is derived from an EMBL/GenBank/DDBJ whole genome shotgun (WGS) entry which is preliminary data.</text>
</comment>
<dbReference type="PANTHER" id="PTHR44846">
    <property type="entry name" value="MANNOSYL-D-GLYCERATE TRANSPORT/METABOLISM SYSTEM REPRESSOR MNGR-RELATED"/>
    <property type="match status" value="1"/>
</dbReference>
<evidence type="ECO:0000259" key="4">
    <source>
        <dbReference type="PROSITE" id="PS50949"/>
    </source>
</evidence>
<dbReference type="InterPro" id="IPR036390">
    <property type="entry name" value="WH_DNA-bd_sf"/>
</dbReference>
<dbReference type="InterPro" id="IPR050679">
    <property type="entry name" value="Bact_HTH_transcr_reg"/>
</dbReference>
<dbReference type="SUPFAM" id="SSF64288">
    <property type="entry name" value="Chorismate lyase-like"/>
    <property type="match status" value="1"/>
</dbReference>
<dbReference type="PROSITE" id="PS50949">
    <property type="entry name" value="HTH_GNTR"/>
    <property type="match status" value="1"/>
</dbReference>
<dbReference type="Pfam" id="PF07702">
    <property type="entry name" value="UTRA"/>
    <property type="match status" value="1"/>
</dbReference>
<dbReference type="InterPro" id="IPR011663">
    <property type="entry name" value="UTRA"/>
</dbReference>
<dbReference type="Proteomes" id="UP000068382">
    <property type="component" value="Unassembled WGS sequence"/>
</dbReference>
<keyword evidence="6" id="KW-1185">Reference proteome</keyword>
<dbReference type="RefSeq" id="WP_068246929.1">
    <property type="nucleotide sequence ID" value="NZ_LPUY01000095.1"/>
</dbReference>
<dbReference type="Gene3D" id="1.10.10.10">
    <property type="entry name" value="Winged helix-like DNA-binding domain superfamily/Winged helix DNA-binding domain"/>
    <property type="match status" value="1"/>
</dbReference>
<dbReference type="GO" id="GO:0003700">
    <property type="term" value="F:DNA-binding transcription factor activity"/>
    <property type="evidence" value="ECO:0007669"/>
    <property type="project" value="InterPro"/>
</dbReference>
<proteinExistence type="predicted"/>
<dbReference type="OrthoDB" id="7173258at2"/>
<dbReference type="InterPro" id="IPR036388">
    <property type="entry name" value="WH-like_DNA-bd_sf"/>
</dbReference>
<dbReference type="GO" id="GO:0045892">
    <property type="term" value="P:negative regulation of DNA-templated transcription"/>
    <property type="evidence" value="ECO:0007669"/>
    <property type="project" value="TreeGrafter"/>
</dbReference>